<feature type="signal peptide" evidence="1">
    <location>
        <begin position="1"/>
        <end position="21"/>
    </location>
</feature>
<sequence>MIMQFTFHLTIFAFVCSFVTANFIEEIVSDGKNNKAQYQSFIDSNSLNIEYLYSFYNLAFTATDDSYTSAVDSTLSSQLSSFVTGLPWYSSRILNKEVSTAGSSTTSNKSSNSSKSSSDVGNLVSVDGLCLFAALSAGALALL</sequence>
<protein>
    <submittedName>
        <fullName evidence="2">Unnamed protein product</fullName>
    </submittedName>
</protein>
<keyword evidence="1" id="KW-0732">Signal</keyword>
<keyword evidence="3" id="KW-1185">Reference proteome</keyword>
<reference evidence="2" key="1">
    <citation type="submission" date="2023-04" db="EMBL/GenBank/DDBJ databases">
        <title>Ambrosiozyma monospora NBRC 1965.</title>
        <authorList>
            <person name="Ichikawa N."/>
            <person name="Sato H."/>
            <person name="Tonouchi N."/>
        </authorList>
    </citation>
    <scope>NUCLEOTIDE SEQUENCE</scope>
    <source>
        <strain evidence="2">NBRC 1965</strain>
    </source>
</reference>
<accession>A0A9W7DK09</accession>
<dbReference type="InterPro" id="IPR000992">
    <property type="entry name" value="SRP1_TIP1"/>
</dbReference>
<name>A0A9W7DK09_AMBMO</name>
<evidence type="ECO:0000313" key="2">
    <source>
        <dbReference type="EMBL" id="GMG55645.1"/>
    </source>
</evidence>
<gene>
    <name evidence="2" type="ORF">Amon01_000771800</name>
</gene>
<dbReference type="AlphaFoldDB" id="A0A9W7DK09"/>
<evidence type="ECO:0000256" key="1">
    <source>
        <dbReference type="SAM" id="SignalP"/>
    </source>
</evidence>
<dbReference type="OrthoDB" id="4069694at2759"/>
<comment type="caution">
    <text evidence="2">The sequence shown here is derived from an EMBL/GenBank/DDBJ whole genome shotgun (WGS) entry which is preliminary data.</text>
</comment>
<organism evidence="2 3">
    <name type="scientific">Ambrosiozyma monospora</name>
    <name type="common">Yeast</name>
    <name type="synonym">Endomycopsis monosporus</name>
    <dbReference type="NCBI Taxonomy" id="43982"/>
    <lineage>
        <taxon>Eukaryota</taxon>
        <taxon>Fungi</taxon>
        <taxon>Dikarya</taxon>
        <taxon>Ascomycota</taxon>
        <taxon>Saccharomycotina</taxon>
        <taxon>Pichiomycetes</taxon>
        <taxon>Pichiales</taxon>
        <taxon>Pichiaceae</taxon>
        <taxon>Ambrosiozyma</taxon>
    </lineage>
</organism>
<evidence type="ECO:0000313" key="3">
    <source>
        <dbReference type="Proteomes" id="UP001165063"/>
    </source>
</evidence>
<dbReference type="Proteomes" id="UP001165063">
    <property type="component" value="Unassembled WGS sequence"/>
</dbReference>
<feature type="chain" id="PRO_5040754481" evidence="1">
    <location>
        <begin position="22"/>
        <end position="143"/>
    </location>
</feature>
<proteinExistence type="predicted"/>
<dbReference type="Pfam" id="PF00660">
    <property type="entry name" value="SRP1_TIP1"/>
    <property type="match status" value="1"/>
</dbReference>
<dbReference type="EMBL" id="BSXU01005985">
    <property type="protein sequence ID" value="GMG55645.1"/>
    <property type="molecule type" value="Genomic_DNA"/>
</dbReference>